<comment type="caution">
    <text evidence="2">The sequence shown here is derived from an EMBL/GenBank/DDBJ whole genome shotgun (WGS) entry which is preliminary data.</text>
</comment>
<protein>
    <submittedName>
        <fullName evidence="2">Uncharacterized protein</fullName>
    </submittedName>
</protein>
<name>X1CRG1_9ZZZZ</name>
<keyword evidence="1" id="KW-1133">Transmembrane helix</keyword>
<accession>X1CRG1</accession>
<keyword evidence="1" id="KW-0812">Transmembrane</keyword>
<gene>
    <name evidence="2" type="ORF">S01H4_59684</name>
</gene>
<reference evidence="2" key="1">
    <citation type="journal article" date="2014" name="Front. Microbiol.">
        <title>High frequency of phylogenetically diverse reductive dehalogenase-homologous genes in deep subseafloor sedimentary metagenomes.</title>
        <authorList>
            <person name="Kawai M."/>
            <person name="Futagami T."/>
            <person name="Toyoda A."/>
            <person name="Takaki Y."/>
            <person name="Nishi S."/>
            <person name="Hori S."/>
            <person name="Arai W."/>
            <person name="Tsubouchi T."/>
            <person name="Morono Y."/>
            <person name="Uchiyama I."/>
            <person name="Ito T."/>
            <person name="Fujiyama A."/>
            <person name="Inagaki F."/>
            <person name="Takami H."/>
        </authorList>
    </citation>
    <scope>NUCLEOTIDE SEQUENCE</scope>
    <source>
        <strain evidence="2">Expedition CK06-06</strain>
    </source>
</reference>
<organism evidence="2">
    <name type="scientific">marine sediment metagenome</name>
    <dbReference type="NCBI Taxonomy" id="412755"/>
    <lineage>
        <taxon>unclassified sequences</taxon>
        <taxon>metagenomes</taxon>
        <taxon>ecological metagenomes</taxon>
    </lineage>
</organism>
<proteinExistence type="predicted"/>
<sequence>MSSTKGFAWSFVFLLTAAIYSSIPTHLIFNYWAWLNTLRFDGEPIYTLLLLVLFLWIVALIITMIYIVAMIRAIVQRKNESSGIPKGVYRFGTASTVIIIGYMVVWFLIFQKIAFFSMLPP</sequence>
<evidence type="ECO:0000256" key="1">
    <source>
        <dbReference type="SAM" id="Phobius"/>
    </source>
</evidence>
<evidence type="ECO:0000313" key="2">
    <source>
        <dbReference type="EMBL" id="GAH10392.1"/>
    </source>
</evidence>
<dbReference type="AlphaFoldDB" id="X1CRG1"/>
<feature type="transmembrane region" description="Helical" evidence="1">
    <location>
        <begin position="87"/>
        <end position="109"/>
    </location>
</feature>
<keyword evidence="1" id="KW-0472">Membrane</keyword>
<dbReference type="EMBL" id="BART01035044">
    <property type="protein sequence ID" value="GAH10392.1"/>
    <property type="molecule type" value="Genomic_DNA"/>
</dbReference>
<feature type="transmembrane region" description="Helical" evidence="1">
    <location>
        <begin position="45"/>
        <end position="75"/>
    </location>
</feature>